<dbReference type="OrthoDB" id="9787136at2"/>
<gene>
    <name evidence="6" type="primary">azoR</name>
    <name evidence="8" type="ORF">AE618_22865</name>
</gene>
<comment type="function">
    <text evidence="6">Quinone reductase that provides resistance to thiol-specific stress caused by electrophilic quinones.</text>
</comment>
<keyword evidence="3 6" id="KW-0560">Oxidoreductase</keyword>
<dbReference type="InterPro" id="IPR023048">
    <property type="entry name" value="NADH:quinone_OxRdtase_FMN_depd"/>
</dbReference>
<keyword evidence="4 6" id="KW-0520">NAD</keyword>
<dbReference type="Gene3D" id="3.40.50.360">
    <property type="match status" value="1"/>
</dbReference>
<dbReference type="Pfam" id="PF02525">
    <property type="entry name" value="Flavodoxin_2"/>
    <property type="match status" value="1"/>
</dbReference>
<dbReference type="InterPro" id="IPR003680">
    <property type="entry name" value="Flavodoxin_fold"/>
</dbReference>
<feature type="binding site" evidence="6">
    <location>
        <position position="10"/>
    </location>
    <ligand>
        <name>FMN</name>
        <dbReference type="ChEBI" id="CHEBI:58210"/>
    </ligand>
</feature>
<dbReference type="PATRIC" id="fig|1526658.3.peg.1722"/>
<reference evidence="8 9" key="1">
    <citation type="submission" date="2015-07" db="EMBL/GenBank/DDBJ databases">
        <title>Whole genome sequencing of Bosea vaviloviae isolated from cave pool.</title>
        <authorList>
            <person name="Tan N.E.H."/>
            <person name="Lee Y.P."/>
            <person name="Gan H.M."/>
            <person name="Barton H."/>
            <person name="Savka M.A."/>
        </authorList>
    </citation>
    <scope>NUCLEOTIDE SEQUENCE [LARGE SCALE GENOMIC DNA]</scope>
    <source>
        <strain evidence="8 9">SD260</strain>
    </source>
</reference>
<dbReference type="EMBL" id="LGSZ01000060">
    <property type="protein sequence ID" value="KPH77387.1"/>
    <property type="molecule type" value="Genomic_DNA"/>
</dbReference>
<comment type="catalytic activity">
    <reaction evidence="6">
        <text>2 a quinone + NADH + H(+) = 2 a 1,4-benzosemiquinone + NAD(+)</text>
        <dbReference type="Rhea" id="RHEA:65952"/>
        <dbReference type="ChEBI" id="CHEBI:15378"/>
        <dbReference type="ChEBI" id="CHEBI:57540"/>
        <dbReference type="ChEBI" id="CHEBI:57945"/>
        <dbReference type="ChEBI" id="CHEBI:132124"/>
        <dbReference type="ChEBI" id="CHEBI:134225"/>
    </reaction>
</comment>
<keyword evidence="2 6" id="KW-0288">FMN</keyword>
<dbReference type="GO" id="GO:0010181">
    <property type="term" value="F:FMN binding"/>
    <property type="evidence" value="ECO:0007669"/>
    <property type="project" value="UniProtKB-UniRule"/>
</dbReference>
<evidence type="ECO:0000313" key="8">
    <source>
        <dbReference type="EMBL" id="KPH77387.1"/>
    </source>
</evidence>
<comment type="caution">
    <text evidence="8">The sequence shown here is derived from an EMBL/GenBank/DDBJ whole genome shotgun (WGS) entry which is preliminary data.</text>
</comment>
<evidence type="ECO:0000313" key="9">
    <source>
        <dbReference type="Proteomes" id="UP000037822"/>
    </source>
</evidence>
<protein>
    <recommendedName>
        <fullName evidence="6">FMN dependent NADH:quinone oxidoreductase</fullName>
        <ecNumber evidence="6">1.6.5.-</ecNumber>
    </recommendedName>
    <alternativeName>
        <fullName evidence="6">Azo-dye reductase</fullName>
    </alternativeName>
    <alternativeName>
        <fullName evidence="6">FMN-dependent NADH-azo compound oxidoreductase</fullName>
    </alternativeName>
    <alternativeName>
        <fullName evidence="6">FMN-dependent NADH-azoreductase</fullName>
        <ecNumber evidence="6">1.7.1.17</ecNumber>
    </alternativeName>
</protein>
<comment type="cofactor">
    <cofactor evidence="6">
        <name>FMN</name>
        <dbReference type="ChEBI" id="CHEBI:58210"/>
    </cofactor>
    <text evidence="6">Binds 1 FMN per subunit.</text>
</comment>
<evidence type="ECO:0000259" key="7">
    <source>
        <dbReference type="Pfam" id="PF02525"/>
    </source>
</evidence>
<evidence type="ECO:0000256" key="1">
    <source>
        <dbReference type="ARBA" id="ARBA00022630"/>
    </source>
</evidence>
<evidence type="ECO:0000256" key="5">
    <source>
        <dbReference type="ARBA" id="ARBA00048542"/>
    </source>
</evidence>
<comment type="caution">
    <text evidence="6">Lacks conserved residue(s) required for the propagation of feature annotation.</text>
</comment>
<dbReference type="AlphaFoldDB" id="A0A0N1F392"/>
<comment type="subunit">
    <text evidence="6">Homodimer.</text>
</comment>
<dbReference type="EC" id="1.6.5.-" evidence="6"/>
<keyword evidence="9" id="KW-1185">Reference proteome</keyword>
<comment type="similarity">
    <text evidence="6">Belongs to the azoreductase type 1 family.</text>
</comment>
<feature type="domain" description="Flavodoxin-like fold" evidence="7">
    <location>
        <begin position="3"/>
        <end position="201"/>
    </location>
</feature>
<evidence type="ECO:0000256" key="4">
    <source>
        <dbReference type="ARBA" id="ARBA00023027"/>
    </source>
</evidence>
<sequence length="207" mass="22200">MTRILRIDSSARDSGSISRLVGDHLEARLVTTLPDTRIARRDLASTPLPHISNPTITGYYTPADQMTAELHDATALSDELIQELRSAEVLILTVPMYNFSIPSALKAWIDQVVRIGHTFSYDGVRFSGLLTGKRAYVICAYGASGYAAGGAFSAANFVDPYLRFLLSFLGIEDVTFVAVEATTAGEATLAANVDAAKRAINSALEAA</sequence>
<dbReference type="InterPro" id="IPR050104">
    <property type="entry name" value="FMN-dep_NADH:Q_OxRdtase_AzoR1"/>
</dbReference>
<feature type="binding site" evidence="6">
    <location>
        <begin position="16"/>
        <end position="18"/>
    </location>
    <ligand>
        <name>FMN</name>
        <dbReference type="ChEBI" id="CHEBI:58210"/>
    </ligand>
</feature>
<name>A0A0N1F392_9HYPH</name>
<dbReference type="GO" id="GO:0016655">
    <property type="term" value="F:oxidoreductase activity, acting on NAD(P)H, quinone or similar compound as acceptor"/>
    <property type="evidence" value="ECO:0007669"/>
    <property type="project" value="InterPro"/>
</dbReference>
<comment type="catalytic activity">
    <reaction evidence="5">
        <text>N,N-dimethyl-1,4-phenylenediamine + anthranilate + 2 NAD(+) = 2-(4-dimethylaminophenyl)diazenylbenzoate + 2 NADH + 2 H(+)</text>
        <dbReference type="Rhea" id="RHEA:55872"/>
        <dbReference type="ChEBI" id="CHEBI:15378"/>
        <dbReference type="ChEBI" id="CHEBI:15783"/>
        <dbReference type="ChEBI" id="CHEBI:16567"/>
        <dbReference type="ChEBI" id="CHEBI:57540"/>
        <dbReference type="ChEBI" id="CHEBI:57945"/>
        <dbReference type="ChEBI" id="CHEBI:71579"/>
        <dbReference type="EC" id="1.7.1.17"/>
    </reaction>
    <physiologicalReaction direction="right-to-left" evidence="5">
        <dbReference type="Rhea" id="RHEA:55874"/>
    </physiologicalReaction>
</comment>
<dbReference type="InterPro" id="IPR029039">
    <property type="entry name" value="Flavoprotein-like_sf"/>
</dbReference>
<organism evidence="8 9">
    <name type="scientific">Bosea vaviloviae</name>
    <dbReference type="NCBI Taxonomy" id="1526658"/>
    <lineage>
        <taxon>Bacteria</taxon>
        <taxon>Pseudomonadati</taxon>
        <taxon>Pseudomonadota</taxon>
        <taxon>Alphaproteobacteria</taxon>
        <taxon>Hyphomicrobiales</taxon>
        <taxon>Boseaceae</taxon>
        <taxon>Bosea</taxon>
    </lineage>
</organism>
<dbReference type="PANTHER" id="PTHR43741:SF2">
    <property type="entry name" value="FMN-DEPENDENT NADH:QUINONE OXIDOREDUCTASE"/>
    <property type="match status" value="1"/>
</dbReference>
<dbReference type="Proteomes" id="UP000037822">
    <property type="component" value="Unassembled WGS sequence"/>
</dbReference>
<dbReference type="SUPFAM" id="SSF52218">
    <property type="entry name" value="Flavoproteins"/>
    <property type="match status" value="1"/>
</dbReference>
<dbReference type="GO" id="GO:0016652">
    <property type="term" value="F:oxidoreductase activity, acting on NAD(P)H as acceptor"/>
    <property type="evidence" value="ECO:0007669"/>
    <property type="project" value="UniProtKB-UniRule"/>
</dbReference>
<evidence type="ECO:0000256" key="3">
    <source>
        <dbReference type="ARBA" id="ARBA00023002"/>
    </source>
</evidence>
<proteinExistence type="inferred from homology"/>
<feature type="binding site" evidence="6">
    <location>
        <begin position="96"/>
        <end position="99"/>
    </location>
    <ligand>
        <name>FMN</name>
        <dbReference type="ChEBI" id="CHEBI:58210"/>
    </ligand>
</feature>
<evidence type="ECO:0000256" key="6">
    <source>
        <dbReference type="HAMAP-Rule" id="MF_01216"/>
    </source>
</evidence>
<evidence type="ECO:0000256" key="2">
    <source>
        <dbReference type="ARBA" id="ARBA00022643"/>
    </source>
</evidence>
<keyword evidence="1 6" id="KW-0285">Flavoprotein</keyword>
<dbReference type="PANTHER" id="PTHR43741">
    <property type="entry name" value="FMN-DEPENDENT NADH-AZOREDUCTASE 1"/>
    <property type="match status" value="1"/>
</dbReference>
<dbReference type="HAMAP" id="MF_01216">
    <property type="entry name" value="Azoreductase_type1"/>
    <property type="match status" value="1"/>
</dbReference>
<comment type="function">
    <text evidence="6">Also exhibits azoreductase activity. Catalyzes the reductive cleavage of the azo bond in aromatic azo compounds to the corresponding amines.</text>
</comment>
<dbReference type="EC" id="1.7.1.17" evidence="6"/>
<accession>A0A0N1F392</accession>
<dbReference type="RefSeq" id="WP_054211366.1">
    <property type="nucleotide sequence ID" value="NZ_LGSZ01000060.1"/>
</dbReference>
<dbReference type="GO" id="GO:0009055">
    <property type="term" value="F:electron transfer activity"/>
    <property type="evidence" value="ECO:0007669"/>
    <property type="project" value="UniProtKB-UniRule"/>
</dbReference>